<sequence>MLVSLTVHVRGLLTVAGDELRKDGGNEANRVPRADCTEQLKSRAPNLGIRCAVNSQPFYVRRITMLVSRFAFRSPVLRSESPLSDDQIRAVVPSIFADAPHESRSDRYTYIPTVAVLTELRKEGFQPFMVTQTRVRNTERRDFTKHMIRLRHAGQINTRGEANEIILLNSHDGSSSYQMLAGMFRFVCSNGLVCGETVADVRVPHKGDVAGLVVEGAYRVLGGFDRARESRELMRDITLEAGETEVFARAALSLKYDDPDKPAPVTETQILLPRRAEDRRSDLWSVFNRTQENLTKGGLSGRSANGSRQKTRPVQGIDQNIKLNRALWLLADGMRQLKAG</sequence>
<evidence type="ECO:0000313" key="1">
    <source>
        <dbReference type="EMBL" id="AAS45110.1"/>
    </source>
</evidence>
<dbReference type="InterPro" id="IPR026325">
    <property type="entry name" value="DUF932"/>
</dbReference>
<name>Q6WB36_ALCFA</name>
<reference evidence="1" key="1">
    <citation type="submission" date="2003-04" db="EMBL/GenBank/DDBJ databases">
        <title>Genes for Arsenite Oxidation from Alcaligenes faecalis.</title>
        <authorList>
            <person name="Silver S."/>
            <person name="Phung L.T."/>
            <person name="Malo B.J."/>
        </authorList>
    </citation>
    <scope>NUCLEOTIDE SEQUENCE</scope>
    <source>
        <strain evidence="1">NCIB 8687</strain>
    </source>
</reference>
<dbReference type="EMBL" id="AY297781">
    <property type="protein sequence ID" value="AAS45110.1"/>
    <property type="molecule type" value="Genomic_DNA"/>
</dbReference>
<proteinExistence type="predicted"/>
<accession>Q6WB36</accession>
<dbReference type="Pfam" id="PF06067">
    <property type="entry name" value="DUF932"/>
    <property type="match status" value="1"/>
</dbReference>
<evidence type="ECO:0008006" key="2">
    <source>
        <dbReference type="Google" id="ProtNLM"/>
    </source>
</evidence>
<organism evidence="1">
    <name type="scientific">Alcaligenes faecalis</name>
    <dbReference type="NCBI Taxonomy" id="511"/>
    <lineage>
        <taxon>Bacteria</taxon>
        <taxon>Pseudomonadati</taxon>
        <taxon>Pseudomonadota</taxon>
        <taxon>Betaproteobacteria</taxon>
        <taxon>Burkholderiales</taxon>
        <taxon>Alcaligenaceae</taxon>
        <taxon>Alcaligenes</taxon>
    </lineage>
</organism>
<dbReference type="AlphaFoldDB" id="Q6WB36"/>
<protein>
    <recommendedName>
        <fullName evidence="2">DUF945 domain-containing protein</fullName>
    </recommendedName>
</protein>